<dbReference type="FunCoup" id="G3ANK9">
    <property type="interactions" value="48"/>
</dbReference>
<keyword evidence="2" id="KW-0227">DNA damage</keyword>
<dbReference type="GeneID" id="18873972"/>
<dbReference type="GO" id="GO:0006281">
    <property type="term" value="P:DNA repair"/>
    <property type="evidence" value="ECO:0007669"/>
    <property type="project" value="UniProtKB-KW"/>
</dbReference>
<dbReference type="AlphaFoldDB" id="G3ANK9"/>
<keyword evidence="3" id="KW-0238">DNA-binding</keyword>
<dbReference type="KEGG" id="spaa:SPAPADRAFT_61604"/>
<dbReference type="RefSeq" id="XP_007375814.1">
    <property type="nucleotide sequence ID" value="XM_007375752.1"/>
</dbReference>
<dbReference type="SUPFAM" id="SSF47113">
    <property type="entry name" value="Histone-fold"/>
    <property type="match status" value="1"/>
</dbReference>
<sequence>MAKQTKEQIAVQLKAAIYLHVAKIVEDQLKTMGETNSEEESSVFATPIFISSLVELVYNQIILLGKDLEMFAEHAGRDVINPSDLFMVTRKNPTLQQYLKDILEKRS</sequence>
<dbReference type="GO" id="GO:0003682">
    <property type="term" value="F:chromatin binding"/>
    <property type="evidence" value="ECO:0007669"/>
    <property type="project" value="TreeGrafter"/>
</dbReference>
<proteinExistence type="inferred from homology"/>
<dbReference type="GO" id="GO:0000712">
    <property type="term" value="P:resolution of meiotic recombination intermediates"/>
    <property type="evidence" value="ECO:0007669"/>
    <property type="project" value="TreeGrafter"/>
</dbReference>
<organism evidence="6">
    <name type="scientific">Spathaspora passalidarum (strain NRRL Y-27907 / 11-Y1)</name>
    <dbReference type="NCBI Taxonomy" id="619300"/>
    <lineage>
        <taxon>Eukaryota</taxon>
        <taxon>Fungi</taxon>
        <taxon>Dikarya</taxon>
        <taxon>Ascomycota</taxon>
        <taxon>Saccharomycotina</taxon>
        <taxon>Pichiomycetes</taxon>
        <taxon>Debaryomycetaceae</taxon>
        <taxon>Spathaspora</taxon>
    </lineage>
</organism>
<dbReference type="PANTHER" id="PTHR22980:SF0">
    <property type="entry name" value="CENTROMERE PROTEIN S"/>
    <property type="match status" value="1"/>
</dbReference>
<dbReference type="STRING" id="619300.G3ANK9"/>
<keyword evidence="6" id="KW-1185">Reference proteome</keyword>
<dbReference type="PANTHER" id="PTHR22980">
    <property type="entry name" value="CORTISTATIN"/>
    <property type="match status" value="1"/>
</dbReference>
<evidence type="ECO:0000256" key="1">
    <source>
        <dbReference type="ARBA" id="ARBA00006612"/>
    </source>
</evidence>
<reference evidence="5 6" key="1">
    <citation type="journal article" date="2011" name="Proc. Natl. Acad. Sci. U.S.A.">
        <title>Comparative genomics of xylose-fermenting fungi for enhanced biofuel production.</title>
        <authorList>
            <person name="Wohlbach D.J."/>
            <person name="Kuo A."/>
            <person name="Sato T.K."/>
            <person name="Potts K.M."/>
            <person name="Salamov A.A."/>
            <person name="LaButti K.M."/>
            <person name="Sun H."/>
            <person name="Clum A."/>
            <person name="Pangilinan J.L."/>
            <person name="Lindquist E.A."/>
            <person name="Lucas S."/>
            <person name="Lapidus A."/>
            <person name="Jin M."/>
            <person name="Gunawan C."/>
            <person name="Balan V."/>
            <person name="Dale B.E."/>
            <person name="Jeffries T.W."/>
            <person name="Zinkel R."/>
            <person name="Barry K.W."/>
            <person name="Grigoriev I.V."/>
            <person name="Gasch A.P."/>
        </authorList>
    </citation>
    <scope>NUCLEOTIDE SEQUENCE [LARGE SCALE GENOMIC DNA]</scope>
    <source>
        <strain evidence="6">NRRL Y-27907 / 11-Y1</strain>
    </source>
</reference>
<name>G3ANK9_SPAPN</name>
<gene>
    <name evidence="5" type="ORF">SPAPADRAFT_61604</name>
</gene>
<dbReference type="Pfam" id="PF15630">
    <property type="entry name" value="CENP-S"/>
    <property type="match status" value="1"/>
</dbReference>
<dbReference type="OMA" id="WTQIENV"/>
<dbReference type="InterPro" id="IPR029003">
    <property type="entry name" value="CENP-S/Mhf1"/>
</dbReference>
<evidence type="ECO:0000256" key="2">
    <source>
        <dbReference type="ARBA" id="ARBA00022763"/>
    </source>
</evidence>
<dbReference type="GO" id="GO:0046982">
    <property type="term" value="F:protein heterodimerization activity"/>
    <property type="evidence" value="ECO:0007669"/>
    <property type="project" value="InterPro"/>
</dbReference>
<protein>
    <recommendedName>
        <fullName evidence="7">MHF histone-fold complex subunit 1</fullName>
    </recommendedName>
</protein>
<dbReference type="HOGENOM" id="CLU_100369_3_1_1"/>
<evidence type="ECO:0008006" key="7">
    <source>
        <dbReference type="Google" id="ProtNLM"/>
    </source>
</evidence>
<evidence type="ECO:0000256" key="3">
    <source>
        <dbReference type="ARBA" id="ARBA00023125"/>
    </source>
</evidence>
<dbReference type="CDD" id="cd22919">
    <property type="entry name" value="HFD_CENP-S"/>
    <property type="match status" value="1"/>
</dbReference>
<evidence type="ECO:0000313" key="6">
    <source>
        <dbReference type="Proteomes" id="UP000000709"/>
    </source>
</evidence>
<dbReference type="Gene3D" id="1.10.20.10">
    <property type="entry name" value="Histone, subunit A"/>
    <property type="match status" value="1"/>
</dbReference>
<accession>G3ANK9</accession>
<dbReference type="OrthoDB" id="1872155at2759"/>
<evidence type="ECO:0000256" key="4">
    <source>
        <dbReference type="ARBA" id="ARBA00023204"/>
    </source>
</evidence>
<dbReference type="Proteomes" id="UP000000709">
    <property type="component" value="Unassembled WGS sequence"/>
</dbReference>
<dbReference type="InParanoid" id="G3ANK9"/>
<comment type="similarity">
    <text evidence="1">Belongs to the TAF9 family. CENP-S/MHF1 subfamily.</text>
</comment>
<dbReference type="EMBL" id="GL996502">
    <property type="protein sequence ID" value="EGW32538.1"/>
    <property type="molecule type" value="Genomic_DNA"/>
</dbReference>
<evidence type="ECO:0000313" key="5">
    <source>
        <dbReference type="EMBL" id="EGW32538.1"/>
    </source>
</evidence>
<dbReference type="GO" id="GO:0031297">
    <property type="term" value="P:replication fork processing"/>
    <property type="evidence" value="ECO:0007669"/>
    <property type="project" value="TreeGrafter"/>
</dbReference>
<dbReference type="GO" id="GO:0003677">
    <property type="term" value="F:DNA binding"/>
    <property type="evidence" value="ECO:0007669"/>
    <property type="project" value="UniProtKB-KW"/>
</dbReference>
<dbReference type="eggNOG" id="ENOG502S7WI">
    <property type="taxonomic scope" value="Eukaryota"/>
</dbReference>
<keyword evidence="4" id="KW-0234">DNA repair</keyword>
<dbReference type="GO" id="GO:0071821">
    <property type="term" value="C:FANCM-MHF complex"/>
    <property type="evidence" value="ECO:0007669"/>
    <property type="project" value="InterPro"/>
</dbReference>
<dbReference type="InterPro" id="IPR009072">
    <property type="entry name" value="Histone-fold"/>
</dbReference>